<dbReference type="STRING" id="1931241.BVH74_12750"/>
<evidence type="ECO:0000313" key="3">
    <source>
        <dbReference type="EMBL" id="AQZ95564.1"/>
    </source>
</evidence>
<sequence length="970" mass="102908">MSKKLELAMRIRAEMDQAIGQLRQLEGEIDDVGKQSQRTASDLDRIGSALGKIAAAVAGGALYKAVISATIEQERVTAQLEQRLRSTEHAAGLTRDELLDMAGAMQQVTTYGDEAVIPAQSLLLTFTKIGREVFPRALEVVLDMSVAMGQDLKSSAIQLGKALNDPVQGIASLSRVGVQFTDSQKSMIQQMVETGRIADAQRIILAELETQMGGSARAARDTFGGSIAALKNAFGDLLEGDPNSPGLLAAREAIEELVTLLSDPSTKEAFGVIIGAVAQLTTVAAEATVAIGDLYQNISAMVQSAAGDLDPLKRLSVEIRAVDRALKGGLDTPFKYLFTSEEELQAIRAQLIAERDLILAARGGSQGGSAAITSGVASSELPQLVEVNKEYEKLLGNLRRQSELFGVTSEAARVRYAIEQGDLGELTDDQRRSLLVYAEQLDAMRSQQRAAEDQARTSQRLAAEQQGYVRQLERQSALIGLNTEQVRAYEIAEKGLTGTLRDRAEAAVALLAAEERRVQVAADAATLAGLEAQRLRAQGREAEALTIEIEQRYGELMTRLQERGDTAGLEIVNGLINIEQARARLNELQSVVDQVFSSTARQEQSVQAQLAAGLITEGEARRRIIELHQQQAAELMRILPMMEAVAEITGDPAALENVQRIRAELENMQYITNDLIRAFRDGLQGGIEEALMGLVRGTHDLRDALESLVLGIADSMARLAAEQLADMATQSVLNLFQQGAQAATAAAGQKAAAEVAAINTVTAAQQAADTARAASSVAAANTAAAGQAGAAASTASAWTPAAIAASIGSFGSAAAIGLAAVVAAMAFQAFAEGGHVRGAGTTTSDSIPAWLSDYEFVTRAAVVQQPGALPFLHDFNERGMAALDDWAGRVRHATGGLAGVPAPALPAPAMHTGQLTEGGGNQTMLKNNIDVFVGVPEQFIVEQTWGRAGKERFYAELSQNAATVRQILGF</sequence>
<dbReference type="RefSeq" id="WP_080050432.1">
    <property type="nucleotide sequence ID" value="NZ_CP020100.1"/>
</dbReference>
<dbReference type="InterPro" id="IPR009628">
    <property type="entry name" value="Phage_tape_measure_N"/>
</dbReference>
<keyword evidence="4" id="KW-1185">Reference proteome</keyword>
<dbReference type="AlphaFoldDB" id="A0A1V0B700"/>
<dbReference type="EMBL" id="CP020100">
    <property type="protein sequence ID" value="AQZ95564.1"/>
    <property type="molecule type" value="Genomic_DNA"/>
</dbReference>
<protein>
    <recommendedName>
        <fullName evidence="2">Bacteriophage tail tape measure N-terminal domain-containing protein</fullName>
    </recommendedName>
</protein>
<dbReference type="Proteomes" id="UP000243488">
    <property type="component" value="Chromosome"/>
</dbReference>
<gene>
    <name evidence="3" type="ORF">BVH74_12750</name>
</gene>
<name>A0A1V0B700_9GAMM</name>
<evidence type="ECO:0000313" key="4">
    <source>
        <dbReference type="Proteomes" id="UP000243488"/>
    </source>
</evidence>
<reference evidence="3 4" key="1">
    <citation type="submission" date="2017-03" db="EMBL/GenBank/DDBJ databases">
        <title>Complete genome sequence of the novel DNRA strain Pseudomonas sp. S-6-2 isolated from Chinese polluted river sediment. Journal of Biotechnology.</title>
        <authorList>
            <person name="Li J."/>
            <person name="Xiang F."/>
            <person name="Wang L."/>
            <person name="Xi L."/>
            <person name="Liu J."/>
        </authorList>
    </citation>
    <scope>NUCLEOTIDE SEQUENCE [LARGE SCALE GENOMIC DNA]</scope>
    <source>
        <strain evidence="3 4">S-6-2</strain>
    </source>
</reference>
<proteinExistence type="predicted"/>
<feature type="domain" description="Bacteriophage tail tape measure N-terminal" evidence="2">
    <location>
        <begin position="52"/>
        <end position="177"/>
    </location>
</feature>
<evidence type="ECO:0000256" key="1">
    <source>
        <dbReference type="SAM" id="Coils"/>
    </source>
</evidence>
<organism evidence="3 4">
    <name type="scientific">Halopseudomonas phragmitis</name>
    <dbReference type="NCBI Taxonomy" id="1931241"/>
    <lineage>
        <taxon>Bacteria</taxon>
        <taxon>Pseudomonadati</taxon>
        <taxon>Pseudomonadota</taxon>
        <taxon>Gammaproteobacteria</taxon>
        <taxon>Pseudomonadales</taxon>
        <taxon>Pseudomonadaceae</taxon>
        <taxon>Halopseudomonas</taxon>
    </lineage>
</organism>
<keyword evidence="1" id="KW-0175">Coiled coil</keyword>
<accession>A0A1V0B700</accession>
<feature type="coiled-coil region" evidence="1">
    <location>
        <begin position="8"/>
        <end position="35"/>
    </location>
</feature>
<dbReference type="Pfam" id="PF06791">
    <property type="entry name" value="TMP_2"/>
    <property type="match status" value="1"/>
</dbReference>
<dbReference type="KEGG" id="ppha:BVH74_12750"/>
<evidence type="ECO:0000259" key="2">
    <source>
        <dbReference type="Pfam" id="PF06791"/>
    </source>
</evidence>